<dbReference type="SUPFAM" id="SSF52266">
    <property type="entry name" value="SGNH hydrolase"/>
    <property type="match status" value="1"/>
</dbReference>
<keyword evidence="3" id="KW-0378">Hydrolase</keyword>
<evidence type="ECO:0000313" key="3">
    <source>
        <dbReference type="EMBL" id="TNC50362.1"/>
    </source>
</evidence>
<dbReference type="InterPro" id="IPR036514">
    <property type="entry name" value="SGNH_hydro_sf"/>
</dbReference>
<comment type="caution">
    <text evidence="3">The sequence shown here is derived from an EMBL/GenBank/DDBJ whole genome shotgun (WGS) entry which is preliminary data.</text>
</comment>
<dbReference type="GO" id="GO:0016787">
    <property type="term" value="F:hydrolase activity"/>
    <property type="evidence" value="ECO:0007669"/>
    <property type="project" value="UniProtKB-KW"/>
</dbReference>
<protein>
    <submittedName>
        <fullName evidence="3">SGNH/GDSL hydrolase family protein</fullName>
    </submittedName>
</protein>
<sequence>MSAFGTPRPRRADASWRARLAVVLLLLTLSAAFLTDLGQSRADAVRCERFTSQSEARRAVVAPALGKRVVVIGDSWSAGLGLDDAGDAWTSRLSGQVHVDAFSGSGFSRSASPCDGSWFGARAARAVAGGADLVVVAGGLNDVDQPVGAVRAGFARVMRAVGKLPVVVVGPASAPSRAGGAPEVDTLLADLAEAHGAAYVSTLGLDLPYLEDGLHLSPEGHRAFGDFVATRLEVLGG</sequence>
<dbReference type="Gene3D" id="3.40.50.1110">
    <property type="entry name" value="SGNH hydrolase"/>
    <property type="match status" value="1"/>
</dbReference>
<reference evidence="3 4" key="1">
    <citation type="submission" date="2019-05" db="EMBL/GenBank/DDBJ databases">
        <title>Mumia sp. nov., isolated from the intestinal contents of plateau pika (Ochotona curzoniae) in the Qinghai-Tibet plateau of China.</title>
        <authorList>
            <person name="Tian Z."/>
        </authorList>
    </citation>
    <scope>NUCLEOTIDE SEQUENCE [LARGE SCALE GENOMIC DNA]</scope>
    <source>
        <strain evidence="4">527</strain>
        <strain evidence="3">Z527</strain>
    </source>
</reference>
<dbReference type="RefSeq" id="WP_139105296.1">
    <property type="nucleotide sequence ID" value="NZ_VDFR01000016.1"/>
</dbReference>
<evidence type="ECO:0000259" key="1">
    <source>
        <dbReference type="Pfam" id="PF13472"/>
    </source>
</evidence>
<dbReference type="EMBL" id="VDFR01000016">
    <property type="protein sequence ID" value="TNC50362.1"/>
    <property type="molecule type" value="Genomic_DNA"/>
</dbReference>
<gene>
    <name evidence="3" type="ORF">FHE65_03600</name>
    <name evidence="2" type="ORF">FHE65_10705</name>
</gene>
<feature type="domain" description="SGNH hydrolase-type esterase" evidence="1">
    <location>
        <begin position="71"/>
        <end position="223"/>
    </location>
</feature>
<evidence type="ECO:0000313" key="4">
    <source>
        <dbReference type="Proteomes" id="UP000306740"/>
    </source>
</evidence>
<dbReference type="OrthoDB" id="3786280at2"/>
<proteinExistence type="predicted"/>
<dbReference type="EMBL" id="VDFR01000048">
    <property type="protein sequence ID" value="TNC47082.1"/>
    <property type="molecule type" value="Genomic_DNA"/>
</dbReference>
<dbReference type="Proteomes" id="UP000306740">
    <property type="component" value="Unassembled WGS sequence"/>
</dbReference>
<dbReference type="CDD" id="cd00229">
    <property type="entry name" value="SGNH_hydrolase"/>
    <property type="match status" value="1"/>
</dbReference>
<name>A0A5C4N1M9_9ACTN</name>
<dbReference type="Pfam" id="PF13472">
    <property type="entry name" value="Lipase_GDSL_2"/>
    <property type="match status" value="1"/>
</dbReference>
<dbReference type="InterPro" id="IPR013830">
    <property type="entry name" value="SGNH_hydro"/>
</dbReference>
<dbReference type="AlphaFoldDB" id="A0A5C4N1M9"/>
<accession>A0A5C4N1M9</accession>
<evidence type="ECO:0000313" key="2">
    <source>
        <dbReference type="EMBL" id="TNC47082.1"/>
    </source>
</evidence>
<organism evidence="3 4">
    <name type="scientific">Mumia zhuanghuii</name>
    <dbReference type="NCBI Taxonomy" id="2585211"/>
    <lineage>
        <taxon>Bacteria</taxon>
        <taxon>Bacillati</taxon>
        <taxon>Actinomycetota</taxon>
        <taxon>Actinomycetes</taxon>
        <taxon>Propionibacteriales</taxon>
        <taxon>Nocardioidaceae</taxon>
        <taxon>Mumia</taxon>
    </lineage>
</organism>